<evidence type="ECO:0000313" key="1">
    <source>
        <dbReference type="EMBL" id="OLY71016.1"/>
    </source>
</evidence>
<organism evidence="1 2">
    <name type="scientific">Citrobacter braakii</name>
    <dbReference type="NCBI Taxonomy" id="57706"/>
    <lineage>
        <taxon>Bacteria</taxon>
        <taxon>Pseudomonadati</taxon>
        <taxon>Pseudomonadota</taxon>
        <taxon>Gammaproteobacteria</taxon>
        <taxon>Enterobacterales</taxon>
        <taxon>Enterobacteriaceae</taxon>
        <taxon>Citrobacter</taxon>
        <taxon>Citrobacter freundii complex</taxon>
    </lineage>
</organism>
<name>A0AA44LIT0_CITBR</name>
<dbReference type="EMBL" id="MTCP01000001">
    <property type="protein sequence ID" value="OLY71016.1"/>
    <property type="molecule type" value="Genomic_DNA"/>
</dbReference>
<dbReference type="AlphaFoldDB" id="A0AA44LIT0"/>
<sequence>MRLPVKFYLIRPSGDNLKATKEAILRGLALAKEENKKLILVVSTFSQARDSSCLRGAIGVTAFAALNKNRRVMICSVDVHLMTTKSAAEIGLGFQGVVVFLWPQEKAIRAITSSIPKLKAVIALEWQPESLEDWRRDVNGTLITLE</sequence>
<dbReference type="Proteomes" id="UP000185597">
    <property type="component" value="Unassembled WGS sequence"/>
</dbReference>
<protein>
    <submittedName>
        <fullName evidence="1">Uncharacterized protein</fullName>
    </submittedName>
</protein>
<comment type="caution">
    <text evidence="1">The sequence shown here is derived from an EMBL/GenBank/DDBJ whole genome shotgun (WGS) entry which is preliminary data.</text>
</comment>
<proteinExistence type="predicted"/>
<accession>A0AA44LIT0</accession>
<evidence type="ECO:0000313" key="2">
    <source>
        <dbReference type="Proteomes" id="UP000185597"/>
    </source>
</evidence>
<reference evidence="1 2" key="1">
    <citation type="submission" date="2017-01" db="EMBL/GenBank/DDBJ databases">
        <title>First report of the plasmid-mediated mcr-1 gene in Citrobacter freudii.</title>
        <authorList>
            <person name="Liu J."/>
            <person name="Yang Y."/>
            <person name="Li Y."/>
            <person name="Liu D."/>
            <person name="Tuo H."/>
            <person name="Davis M."/>
            <person name="Zhang A."/>
        </authorList>
    </citation>
    <scope>NUCLEOTIDE SEQUENCE [LARGE SCALE GENOMIC DNA]</scope>
    <source>
        <strain evidence="1 2">SCC4</strain>
    </source>
</reference>
<gene>
    <name evidence="1" type="ORF">BWD41_05005</name>
</gene>